<keyword evidence="4" id="KW-1185">Reference proteome</keyword>
<feature type="compositionally biased region" description="Low complexity" evidence="1">
    <location>
        <begin position="169"/>
        <end position="178"/>
    </location>
</feature>
<comment type="caution">
    <text evidence="3">The sequence shown here is derived from an EMBL/GenBank/DDBJ whole genome shotgun (WGS) entry which is preliminary data.</text>
</comment>
<feature type="region of interest" description="Disordered" evidence="1">
    <location>
        <begin position="349"/>
        <end position="373"/>
    </location>
</feature>
<dbReference type="AlphaFoldDB" id="A0A9X3AQN1"/>
<feature type="region of interest" description="Disordered" evidence="1">
    <location>
        <begin position="158"/>
        <end position="186"/>
    </location>
</feature>
<organism evidence="3 4">
    <name type="scientific">Thalassolituus pacificus</name>
    <dbReference type="NCBI Taxonomy" id="2975440"/>
    <lineage>
        <taxon>Bacteria</taxon>
        <taxon>Pseudomonadati</taxon>
        <taxon>Pseudomonadota</taxon>
        <taxon>Gammaproteobacteria</taxon>
        <taxon>Oceanospirillales</taxon>
        <taxon>Oceanospirillaceae</taxon>
        <taxon>Thalassolituus</taxon>
    </lineage>
</organism>
<protein>
    <submittedName>
        <fullName evidence="3">Flagellar hook-length control protein FliK</fullName>
    </submittedName>
</protein>
<feature type="compositionally biased region" description="Polar residues" evidence="1">
    <location>
        <begin position="81"/>
        <end position="99"/>
    </location>
</feature>
<proteinExistence type="predicted"/>
<dbReference type="Proteomes" id="UP001147830">
    <property type="component" value="Unassembled WGS sequence"/>
</dbReference>
<dbReference type="RefSeq" id="WP_260974874.1">
    <property type="nucleotide sequence ID" value="NZ_JAOANI010000009.1"/>
</dbReference>
<keyword evidence="3" id="KW-0282">Flagellum</keyword>
<evidence type="ECO:0000256" key="1">
    <source>
        <dbReference type="SAM" id="MobiDB-lite"/>
    </source>
</evidence>
<reference evidence="3" key="2">
    <citation type="submission" date="2022-08" db="EMBL/GenBank/DDBJ databases">
        <authorList>
            <person name="Dong C."/>
        </authorList>
    </citation>
    <scope>NUCLEOTIDE SEQUENCE</scope>
    <source>
        <strain evidence="3">59MF3M-4</strain>
    </source>
</reference>
<feature type="region of interest" description="Disordered" evidence="1">
    <location>
        <begin position="78"/>
        <end position="99"/>
    </location>
</feature>
<reference evidence="3" key="1">
    <citation type="journal article" date="2022" name="Front. Microbiol.">
        <title>Genome-based taxonomic rearrangement of Oceanobacter-related bacteria including the description of Thalassolituus hydrocarbonoclasticus sp. nov. and Thalassolituus pacificus sp. nov. and emended description of the genus Thalassolituus.</title>
        <authorList>
            <person name="Dong C."/>
            <person name="Wei L."/>
            <person name="Wang J."/>
            <person name="Lai Q."/>
            <person name="Huang Z."/>
            <person name="Shao Z."/>
        </authorList>
    </citation>
    <scope>NUCLEOTIDE SEQUENCE</scope>
    <source>
        <strain evidence="3">59MF3M-4</strain>
    </source>
</reference>
<keyword evidence="3" id="KW-0969">Cilium</keyword>
<feature type="domain" description="Flagellar hook-length control protein-like C-terminal" evidence="2">
    <location>
        <begin position="562"/>
        <end position="636"/>
    </location>
</feature>
<dbReference type="Pfam" id="PF02120">
    <property type="entry name" value="Flg_hook"/>
    <property type="match status" value="1"/>
</dbReference>
<dbReference type="InterPro" id="IPR021136">
    <property type="entry name" value="Flagellar_hook_control-like_C"/>
</dbReference>
<feature type="compositionally biased region" description="Low complexity" evidence="1">
    <location>
        <begin position="42"/>
        <end position="53"/>
    </location>
</feature>
<feature type="compositionally biased region" description="Polar residues" evidence="1">
    <location>
        <begin position="158"/>
        <end position="168"/>
    </location>
</feature>
<keyword evidence="3" id="KW-0966">Cell projection</keyword>
<name>A0A9X3AQN1_9GAMM</name>
<accession>A0A9X3AQN1</accession>
<dbReference type="EMBL" id="JAOANI010000009">
    <property type="protein sequence ID" value="MCT7357949.1"/>
    <property type="molecule type" value="Genomic_DNA"/>
</dbReference>
<feature type="compositionally biased region" description="Low complexity" evidence="1">
    <location>
        <begin position="353"/>
        <end position="369"/>
    </location>
</feature>
<dbReference type="Gene3D" id="3.30.750.140">
    <property type="match status" value="1"/>
</dbReference>
<evidence type="ECO:0000313" key="3">
    <source>
        <dbReference type="EMBL" id="MCT7357949.1"/>
    </source>
</evidence>
<gene>
    <name evidence="3" type="ORF">NYR02_02790</name>
</gene>
<sequence>MLPESVPLLSSATLKAAALNKVQADAGKAVDASPDRSTQSSAATTTATNAEATRQSATQNFNARVISSIATDDGYRLTLEGQDSSGKPQTLQVNSQSPLPRNTVLTLQLSEDADGQMRLSVTDIKLPPQSGSLSDTSASIIKQAAAALLANLQNNGKATGSNLPGSNNQPLPTSTQTPLPVPPISTATTNSASAILNAKQAAPLPALLSQFLASRIPLLTSSAAMLLPPSTTSQSLPADLNAPASNVYTNPARRPPVNTAATAAQTHAATAGKHLTPQTGSSHALQQLLQQPSLPASVRMPLQQWLNNLPQIPQLQQPAALRESVLNSGMMYENKVMSLLQDALSAPLSSKNAATPPATTPATTPAASTGNDSSSLFRSLWARTGLSQTVAQLQTPQTALQADSRLNNSAAQTPPAAPADALTAALQATRERLEKTAEAPAPAVSHNLLQQIEHLLHSDSKAAMGKALLAWLQIIAQNSGKDGQFSAPRELPLSLPAALRDNLPDGFRLLHSALAQLEVDQAQRLQNGNDSNLNIPLYFRDDQQPKEIRLQLQKEETSSSDNEQKKTIRWRLKLHFELQQLGPLDVELDMTLPQVAATFWSEQQDTLAQLQRSLQPLRSRLQQMGVDVSELRARHGRLPETTRNSIRHSLVDVHS</sequence>
<dbReference type="InterPro" id="IPR038610">
    <property type="entry name" value="FliK-like_C_sf"/>
</dbReference>
<evidence type="ECO:0000259" key="2">
    <source>
        <dbReference type="Pfam" id="PF02120"/>
    </source>
</evidence>
<evidence type="ECO:0000313" key="4">
    <source>
        <dbReference type="Proteomes" id="UP001147830"/>
    </source>
</evidence>
<feature type="region of interest" description="Disordered" evidence="1">
    <location>
        <begin position="23"/>
        <end position="56"/>
    </location>
</feature>